<gene>
    <name evidence="1" type="ORF">HPB50_000393</name>
</gene>
<evidence type="ECO:0000313" key="2">
    <source>
        <dbReference type="Proteomes" id="UP000821845"/>
    </source>
</evidence>
<proteinExistence type="predicted"/>
<dbReference type="EMBL" id="CM023484">
    <property type="protein sequence ID" value="KAH6931795.1"/>
    <property type="molecule type" value="Genomic_DNA"/>
</dbReference>
<organism evidence="1 2">
    <name type="scientific">Hyalomma asiaticum</name>
    <name type="common">Tick</name>
    <dbReference type="NCBI Taxonomy" id="266040"/>
    <lineage>
        <taxon>Eukaryota</taxon>
        <taxon>Metazoa</taxon>
        <taxon>Ecdysozoa</taxon>
        <taxon>Arthropoda</taxon>
        <taxon>Chelicerata</taxon>
        <taxon>Arachnida</taxon>
        <taxon>Acari</taxon>
        <taxon>Parasitiformes</taxon>
        <taxon>Ixodida</taxon>
        <taxon>Ixodoidea</taxon>
        <taxon>Ixodidae</taxon>
        <taxon>Hyalomminae</taxon>
        <taxon>Hyalomma</taxon>
    </lineage>
</organism>
<dbReference type="Proteomes" id="UP000821845">
    <property type="component" value="Chromosome 4"/>
</dbReference>
<reference evidence="1" key="1">
    <citation type="submission" date="2020-05" db="EMBL/GenBank/DDBJ databases">
        <title>Large-scale comparative analyses of tick genomes elucidate their genetic diversity and vector capacities.</title>
        <authorList>
            <person name="Jia N."/>
            <person name="Wang J."/>
            <person name="Shi W."/>
            <person name="Du L."/>
            <person name="Sun Y."/>
            <person name="Zhan W."/>
            <person name="Jiang J."/>
            <person name="Wang Q."/>
            <person name="Zhang B."/>
            <person name="Ji P."/>
            <person name="Sakyi L.B."/>
            <person name="Cui X."/>
            <person name="Yuan T."/>
            <person name="Jiang B."/>
            <person name="Yang W."/>
            <person name="Lam T.T.-Y."/>
            <person name="Chang Q."/>
            <person name="Ding S."/>
            <person name="Wang X."/>
            <person name="Zhu J."/>
            <person name="Ruan X."/>
            <person name="Zhao L."/>
            <person name="Wei J."/>
            <person name="Que T."/>
            <person name="Du C."/>
            <person name="Cheng J."/>
            <person name="Dai P."/>
            <person name="Han X."/>
            <person name="Huang E."/>
            <person name="Gao Y."/>
            <person name="Liu J."/>
            <person name="Shao H."/>
            <person name="Ye R."/>
            <person name="Li L."/>
            <person name="Wei W."/>
            <person name="Wang X."/>
            <person name="Wang C."/>
            <person name="Yang T."/>
            <person name="Huo Q."/>
            <person name="Li W."/>
            <person name="Guo W."/>
            <person name="Chen H."/>
            <person name="Zhou L."/>
            <person name="Ni X."/>
            <person name="Tian J."/>
            <person name="Zhou Y."/>
            <person name="Sheng Y."/>
            <person name="Liu T."/>
            <person name="Pan Y."/>
            <person name="Xia L."/>
            <person name="Li J."/>
            <person name="Zhao F."/>
            <person name="Cao W."/>
        </authorList>
    </citation>
    <scope>NUCLEOTIDE SEQUENCE</scope>
    <source>
        <strain evidence="1">Hyas-2018</strain>
    </source>
</reference>
<keyword evidence="2" id="KW-1185">Reference proteome</keyword>
<protein>
    <submittedName>
        <fullName evidence="1">Uncharacterized protein</fullName>
    </submittedName>
</protein>
<accession>A0ACB7SAQ9</accession>
<name>A0ACB7SAQ9_HYAAI</name>
<sequence>MNRGRPRSGLQEREAVCRSMRGPDAGMVQSRRHLGPLRSRSARSTMCSADAGGAMTTALPWRRASRTLVRALPLALRPTVLSAVVVSTTVIARIKARSVKSSFLSSYTETPRFFQFLFFPRRSLAPRDI</sequence>
<comment type="caution">
    <text evidence="1">The sequence shown here is derived from an EMBL/GenBank/DDBJ whole genome shotgun (WGS) entry which is preliminary data.</text>
</comment>
<evidence type="ECO:0000313" key="1">
    <source>
        <dbReference type="EMBL" id="KAH6931795.1"/>
    </source>
</evidence>